<dbReference type="InParanoid" id="A0A139WCG7"/>
<sequence>MEKWRTFSNYGDDSTLERASTMKFPADQSNHGCTSFSTVCGYAAAVF</sequence>
<dbReference type="EMBL" id="KQ971370">
    <property type="protein sequence ID" value="KYB25607.1"/>
    <property type="molecule type" value="Genomic_DNA"/>
</dbReference>
<proteinExistence type="predicted"/>
<organism evidence="1 2">
    <name type="scientific">Tribolium castaneum</name>
    <name type="common">Red flour beetle</name>
    <dbReference type="NCBI Taxonomy" id="7070"/>
    <lineage>
        <taxon>Eukaryota</taxon>
        <taxon>Metazoa</taxon>
        <taxon>Ecdysozoa</taxon>
        <taxon>Arthropoda</taxon>
        <taxon>Hexapoda</taxon>
        <taxon>Insecta</taxon>
        <taxon>Pterygota</taxon>
        <taxon>Neoptera</taxon>
        <taxon>Endopterygota</taxon>
        <taxon>Coleoptera</taxon>
        <taxon>Polyphaga</taxon>
        <taxon>Cucujiformia</taxon>
        <taxon>Tenebrionidae</taxon>
        <taxon>Tenebrionidae incertae sedis</taxon>
        <taxon>Tribolium</taxon>
    </lineage>
</organism>
<name>A0A139WCG7_TRICA</name>
<evidence type="ECO:0000313" key="1">
    <source>
        <dbReference type="EMBL" id="KYB25607.1"/>
    </source>
</evidence>
<reference evidence="1 2" key="2">
    <citation type="journal article" date="2010" name="Nucleic Acids Res.">
        <title>BeetleBase in 2010: revisions to provide comprehensive genomic information for Tribolium castaneum.</title>
        <authorList>
            <person name="Kim H.S."/>
            <person name="Murphy T."/>
            <person name="Xia J."/>
            <person name="Caragea D."/>
            <person name="Park Y."/>
            <person name="Beeman R.W."/>
            <person name="Lorenzen M.D."/>
            <person name="Butcher S."/>
            <person name="Manak J.R."/>
            <person name="Brown S.J."/>
        </authorList>
    </citation>
    <scope>GENOME REANNOTATION</scope>
    <source>
        <strain evidence="1 2">Georgia GA2</strain>
    </source>
</reference>
<reference evidence="1 2" key="1">
    <citation type="journal article" date="2008" name="Nature">
        <title>The genome of the model beetle and pest Tribolium castaneum.</title>
        <authorList>
            <consortium name="Tribolium Genome Sequencing Consortium"/>
            <person name="Richards S."/>
            <person name="Gibbs R.A."/>
            <person name="Weinstock G.M."/>
            <person name="Brown S.J."/>
            <person name="Denell R."/>
            <person name="Beeman R.W."/>
            <person name="Gibbs R."/>
            <person name="Beeman R.W."/>
            <person name="Brown S.J."/>
            <person name="Bucher G."/>
            <person name="Friedrich M."/>
            <person name="Grimmelikhuijzen C.J."/>
            <person name="Klingler M."/>
            <person name="Lorenzen M."/>
            <person name="Richards S."/>
            <person name="Roth S."/>
            <person name="Schroder R."/>
            <person name="Tautz D."/>
            <person name="Zdobnov E.M."/>
            <person name="Muzny D."/>
            <person name="Gibbs R.A."/>
            <person name="Weinstock G.M."/>
            <person name="Attaway T."/>
            <person name="Bell S."/>
            <person name="Buhay C.J."/>
            <person name="Chandrabose M.N."/>
            <person name="Chavez D."/>
            <person name="Clerk-Blankenburg K.P."/>
            <person name="Cree A."/>
            <person name="Dao M."/>
            <person name="Davis C."/>
            <person name="Chacko J."/>
            <person name="Dinh H."/>
            <person name="Dugan-Rocha S."/>
            <person name="Fowler G."/>
            <person name="Garner T.T."/>
            <person name="Garnes J."/>
            <person name="Gnirke A."/>
            <person name="Hawes A."/>
            <person name="Hernandez J."/>
            <person name="Hines S."/>
            <person name="Holder M."/>
            <person name="Hume J."/>
            <person name="Jhangiani S.N."/>
            <person name="Joshi V."/>
            <person name="Khan Z.M."/>
            <person name="Jackson L."/>
            <person name="Kovar C."/>
            <person name="Kowis A."/>
            <person name="Lee S."/>
            <person name="Lewis L.R."/>
            <person name="Margolis J."/>
            <person name="Morgan M."/>
            <person name="Nazareth L.V."/>
            <person name="Nguyen N."/>
            <person name="Okwuonu G."/>
            <person name="Parker D."/>
            <person name="Richards S."/>
            <person name="Ruiz S.J."/>
            <person name="Santibanez J."/>
            <person name="Savard J."/>
            <person name="Scherer S.E."/>
            <person name="Schneider B."/>
            <person name="Sodergren E."/>
            <person name="Tautz D."/>
            <person name="Vattahil S."/>
            <person name="Villasana D."/>
            <person name="White C.S."/>
            <person name="Wright R."/>
            <person name="Park Y."/>
            <person name="Beeman R.W."/>
            <person name="Lord J."/>
            <person name="Oppert B."/>
            <person name="Lorenzen M."/>
            <person name="Brown S."/>
            <person name="Wang L."/>
            <person name="Savard J."/>
            <person name="Tautz D."/>
            <person name="Richards S."/>
            <person name="Weinstock G."/>
            <person name="Gibbs R.A."/>
            <person name="Liu Y."/>
            <person name="Worley K."/>
            <person name="Weinstock G."/>
            <person name="Elsik C.G."/>
            <person name="Reese J.T."/>
            <person name="Elhaik E."/>
            <person name="Landan G."/>
            <person name="Graur D."/>
            <person name="Arensburger P."/>
            <person name="Atkinson P."/>
            <person name="Beeman R.W."/>
            <person name="Beidler J."/>
            <person name="Brown S.J."/>
            <person name="Demuth J.P."/>
            <person name="Drury D.W."/>
            <person name="Du Y.Z."/>
            <person name="Fujiwara H."/>
            <person name="Lorenzen M."/>
            <person name="Maselli V."/>
            <person name="Osanai M."/>
            <person name="Park Y."/>
            <person name="Robertson H.M."/>
            <person name="Tu Z."/>
            <person name="Wang J.J."/>
            <person name="Wang S."/>
            <person name="Richards S."/>
            <person name="Song H."/>
            <person name="Zhang L."/>
            <person name="Sodergren E."/>
            <person name="Werner D."/>
            <person name="Stanke M."/>
            <person name="Morgenstern B."/>
            <person name="Solovyev V."/>
            <person name="Kosarev P."/>
            <person name="Brown G."/>
            <person name="Chen H.C."/>
            <person name="Ermolaeva O."/>
            <person name="Hlavina W."/>
            <person name="Kapustin Y."/>
            <person name="Kiryutin B."/>
            <person name="Kitts P."/>
            <person name="Maglott D."/>
            <person name="Pruitt K."/>
            <person name="Sapojnikov V."/>
            <person name="Souvorov A."/>
            <person name="Mackey A.J."/>
            <person name="Waterhouse R.M."/>
            <person name="Wyder S."/>
            <person name="Zdobnov E.M."/>
            <person name="Zdobnov E.M."/>
            <person name="Wyder S."/>
            <person name="Kriventseva E.V."/>
            <person name="Kadowaki T."/>
            <person name="Bork P."/>
            <person name="Aranda M."/>
            <person name="Bao R."/>
            <person name="Beermann A."/>
            <person name="Berns N."/>
            <person name="Bolognesi R."/>
            <person name="Bonneton F."/>
            <person name="Bopp D."/>
            <person name="Brown S.J."/>
            <person name="Bucher G."/>
            <person name="Butts T."/>
            <person name="Chaumot A."/>
            <person name="Denell R.E."/>
            <person name="Ferrier D.E."/>
            <person name="Friedrich M."/>
            <person name="Gordon C.M."/>
            <person name="Jindra M."/>
            <person name="Klingler M."/>
            <person name="Lan Q."/>
            <person name="Lattorff H.M."/>
            <person name="Laudet V."/>
            <person name="von Levetsow C."/>
            <person name="Liu Z."/>
            <person name="Lutz R."/>
            <person name="Lynch J.A."/>
            <person name="da Fonseca R.N."/>
            <person name="Posnien N."/>
            <person name="Reuter R."/>
            <person name="Roth S."/>
            <person name="Savard J."/>
            <person name="Schinko J.B."/>
            <person name="Schmitt C."/>
            <person name="Schoppmeier M."/>
            <person name="Schroder R."/>
            <person name="Shippy T.D."/>
            <person name="Simonnet F."/>
            <person name="Marques-Souza H."/>
            <person name="Tautz D."/>
            <person name="Tomoyasu Y."/>
            <person name="Trauner J."/>
            <person name="Van der Zee M."/>
            <person name="Vervoort M."/>
            <person name="Wittkopp N."/>
            <person name="Wimmer E.A."/>
            <person name="Yang X."/>
            <person name="Jones A.K."/>
            <person name="Sattelle D.B."/>
            <person name="Ebert P.R."/>
            <person name="Nelson D."/>
            <person name="Scott J.G."/>
            <person name="Beeman R.W."/>
            <person name="Muthukrishnan S."/>
            <person name="Kramer K.J."/>
            <person name="Arakane Y."/>
            <person name="Beeman R.W."/>
            <person name="Zhu Q."/>
            <person name="Hogenkamp D."/>
            <person name="Dixit R."/>
            <person name="Oppert B."/>
            <person name="Jiang H."/>
            <person name="Zou Z."/>
            <person name="Marshall J."/>
            <person name="Elpidina E."/>
            <person name="Vinokurov K."/>
            <person name="Oppert C."/>
            <person name="Zou Z."/>
            <person name="Evans J."/>
            <person name="Lu Z."/>
            <person name="Zhao P."/>
            <person name="Sumathipala N."/>
            <person name="Altincicek B."/>
            <person name="Vilcinskas A."/>
            <person name="Williams M."/>
            <person name="Hultmark D."/>
            <person name="Hetru C."/>
            <person name="Jiang H."/>
            <person name="Grimmelikhuijzen C.J."/>
            <person name="Hauser F."/>
            <person name="Cazzamali G."/>
            <person name="Williamson M."/>
            <person name="Park Y."/>
            <person name="Li B."/>
            <person name="Tanaka Y."/>
            <person name="Predel R."/>
            <person name="Neupert S."/>
            <person name="Schachtner J."/>
            <person name="Verleyen P."/>
            <person name="Raible F."/>
            <person name="Bork P."/>
            <person name="Friedrich M."/>
            <person name="Walden K.K."/>
            <person name="Robertson H.M."/>
            <person name="Angeli S."/>
            <person name="Foret S."/>
            <person name="Bucher G."/>
            <person name="Schuetz S."/>
            <person name="Maleszka R."/>
            <person name="Wimmer E.A."/>
            <person name="Beeman R.W."/>
            <person name="Lorenzen M."/>
            <person name="Tomoyasu Y."/>
            <person name="Miller S.C."/>
            <person name="Grossmann D."/>
            <person name="Bucher G."/>
        </authorList>
    </citation>
    <scope>NUCLEOTIDE SEQUENCE [LARGE SCALE GENOMIC DNA]</scope>
    <source>
        <strain evidence="1 2">Georgia GA2</strain>
    </source>
</reference>
<keyword evidence="2" id="KW-1185">Reference proteome</keyword>
<evidence type="ECO:0000313" key="2">
    <source>
        <dbReference type="Proteomes" id="UP000007266"/>
    </source>
</evidence>
<dbReference type="AlphaFoldDB" id="A0A139WCG7"/>
<gene>
    <name evidence="1" type="primary">AUGUSTUS-3.0.2_34290</name>
    <name evidence="1" type="ORF">TcasGA2_TC034290</name>
</gene>
<accession>A0A139WCG7</accession>
<dbReference type="Proteomes" id="UP000007266">
    <property type="component" value="Linkage group 9"/>
</dbReference>
<protein>
    <submittedName>
        <fullName evidence="1">Uncharacterized protein</fullName>
    </submittedName>
</protein>